<feature type="chain" id="PRO_5046456339" description="Alpha-L-fucosidase 2" evidence="1">
    <location>
        <begin position="27"/>
        <end position="842"/>
    </location>
</feature>
<dbReference type="PIRSF" id="PIRSF007663">
    <property type="entry name" value="UCP007663"/>
    <property type="match status" value="1"/>
</dbReference>
<evidence type="ECO:0000259" key="4">
    <source>
        <dbReference type="Pfam" id="PF22124"/>
    </source>
</evidence>
<dbReference type="InterPro" id="IPR016518">
    <property type="entry name" value="Alpha-L-fucosidase"/>
</dbReference>
<accession>A0ABQ1YRI8</accession>
<evidence type="ECO:0008006" key="7">
    <source>
        <dbReference type="Google" id="ProtNLM"/>
    </source>
</evidence>
<gene>
    <name evidence="5" type="ORF">GCM10007423_28100</name>
</gene>
<dbReference type="PANTHER" id="PTHR31084:SF0">
    <property type="entry name" value="ALPHA-L-FUCOSIDASE 2"/>
    <property type="match status" value="1"/>
</dbReference>
<comment type="caution">
    <text evidence="5">The sequence shown here is derived from an EMBL/GenBank/DDBJ whole genome shotgun (WGS) entry which is preliminary data.</text>
</comment>
<name>A0ABQ1YRI8_9BACT</name>
<evidence type="ECO:0000259" key="3">
    <source>
        <dbReference type="Pfam" id="PF21307"/>
    </source>
</evidence>
<feature type="domain" description="Alpha fucosidase A-like C-terminal" evidence="3">
    <location>
        <begin position="719"/>
        <end position="783"/>
    </location>
</feature>
<dbReference type="InterPro" id="IPR049053">
    <property type="entry name" value="AFCA-like_C"/>
</dbReference>
<dbReference type="InterPro" id="IPR054363">
    <property type="entry name" value="GH95_cat"/>
</dbReference>
<protein>
    <recommendedName>
        <fullName evidence="7">Alpha-L-fucosidase 2</fullName>
    </recommendedName>
</protein>
<evidence type="ECO:0000256" key="1">
    <source>
        <dbReference type="SAM" id="SignalP"/>
    </source>
</evidence>
<dbReference type="Gene3D" id="2.60.40.1180">
    <property type="entry name" value="Golgi alpha-mannosidase II"/>
    <property type="match status" value="1"/>
</dbReference>
<organism evidence="5 6">
    <name type="scientific">Dyadobacter endophyticus</name>
    <dbReference type="NCBI Taxonomy" id="1749036"/>
    <lineage>
        <taxon>Bacteria</taxon>
        <taxon>Pseudomonadati</taxon>
        <taxon>Bacteroidota</taxon>
        <taxon>Cytophagia</taxon>
        <taxon>Cytophagales</taxon>
        <taxon>Spirosomataceae</taxon>
        <taxon>Dyadobacter</taxon>
    </lineage>
</organism>
<keyword evidence="6" id="KW-1185">Reference proteome</keyword>
<proteinExistence type="predicted"/>
<dbReference type="InterPro" id="IPR008928">
    <property type="entry name" value="6-hairpin_glycosidase_sf"/>
</dbReference>
<dbReference type="InterPro" id="IPR012341">
    <property type="entry name" value="6hp_glycosidase-like_sf"/>
</dbReference>
<feature type="signal peptide" evidence="1">
    <location>
        <begin position="1"/>
        <end position="26"/>
    </location>
</feature>
<feature type="domain" description="Glycosyl hydrolase family 95 catalytic" evidence="4">
    <location>
        <begin position="305"/>
        <end position="717"/>
    </location>
</feature>
<keyword evidence="1" id="KW-0732">Signal</keyword>
<evidence type="ECO:0000313" key="6">
    <source>
        <dbReference type="Proteomes" id="UP000600214"/>
    </source>
</evidence>
<sequence>MDTNKFFMKRLFLSLTLFVFTNQTFAQTPGVASPGVASPGTLKLWYKKPAGKTWTDALPVGNGRLGAMVYGNPENEVVKLNESTVWAGGPNRNDNPNALAALPEVRKLIFEGKHNEAANLAAEKIESKTTNGMMYQPVGNLNIDFPGHDKFADYYRELDIEKAVTTTSYTVDGVKYTRQVIASVPDQIIAIRLTADKPGKLTFTSFLNSPQKGERKMEKGGRMIFAGVSGDKEGVKGQVVFRAHVHVAHEGGQLSAGDTSLTVSKANAATIYISIATNFVDYKTLTADPQIKADQYLNKAAAKPFATILKSHIAAYQHYFNRVKLDLGRSEAMQLPTDERVEKFSAGHDPQLVALYFQFGRYLLISSSQPGGNGMPVGQPANLQGIWNQQMNPPWGSKYTININTEMNYWPAEVTNLTELHEPLVKMVKELSVTGQETARVMYGAKGWLAHHNTDLWRITGPVDPIFYAMWPMGGAWLSTHLWEKYCYSGDKEYLKSVYPALKGSAQFFVDFLVPEPTHQWLVVVPGMSPENAPASRPKTTIGAGNTMDNQIVYDIFTATIRAAEALGTDADFVNTLKAKRSQLPPMQVGKFGQLQEWLEDLDSPEDKHRHISHLYGLYPSHQLSAYRTPELFSAARTSLEHRGDVSTGWSMGWKVNWWARLLDGNRAYKLITDQLSPVNAPGKKGGGGTYTNLFDAHPPFQIDGNFGCTAGIAEMLLQSHDGAIHLLPAIPDSWKNGSISGLRARGGFEIVSLEWKEGKVSKLVIKSNLGGNCRLRLPNVLKGNALALATDGSTNSNPFYQMLDIPKPIVSPDAKMAPTKLPETALYDFKTEKGKTYTFTR</sequence>
<dbReference type="Pfam" id="PF22124">
    <property type="entry name" value="Glyco_hydro_95_cat"/>
    <property type="match status" value="1"/>
</dbReference>
<dbReference type="SUPFAM" id="SSF48208">
    <property type="entry name" value="Six-hairpin glycosidases"/>
    <property type="match status" value="1"/>
</dbReference>
<dbReference type="Proteomes" id="UP000600214">
    <property type="component" value="Unassembled WGS sequence"/>
</dbReference>
<reference evidence="6" key="1">
    <citation type="journal article" date="2019" name="Int. J. Syst. Evol. Microbiol.">
        <title>The Global Catalogue of Microorganisms (GCM) 10K type strain sequencing project: providing services to taxonomists for standard genome sequencing and annotation.</title>
        <authorList>
            <consortium name="The Broad Institute Genomics Platform"/>
            <consortium name="The Broad Institute Genome Sequencing Center for Infectious Disease"/>
            <person name="Wu L."/>
            <person name="Ma J."/>
        </authorList>
    </citation>
    <scope>NUCLEOTIDE SEQUENCE [LARGE SCALE GENOMIC DNA]</scope>
    <source>
        <strain evidence="6">CGMCC 1.15288</strain>
    </source>
</reference>
<evidence type="ECO:0000259" key="2">
    <source>
        <dbReference type="Pfam" id="PF14498"/>
    </source>
</evidence>
<dbReference type="InterPro" id="IPR027414">
    <property type="entry name" value="GH95_N_dom"/>
</dbReference>
<dbReference type="InterPro" id="IPR013780">
    <property type="entry name" value="Glyco_hydro_b"/>
</dbReference>
<feature type="domain" description="Glycosyl hydrolase family 95 N-terminal" evidence="2">
    <location>
        <begin position="44"/>
        <end position="281"/>
    </location>
</feature>
<evidence type="ECO:0000313" key="5">
    <source>
        <dbReference type="EMBL" id="GGH36032.1"/>
    </source>
</evidence>
<dbReference type="PANTHER" id="PTHR31084">
    <property type="entry name" value="ALPHA-L-FUCOSIDASE 2"/>
    <property type="match status" value="1"/>
</dbReference>
<dbReference type="EMBL" id="BMIA01000002">
    <property type="protein sequence ID" value="GGH36032.1"/>
    <property type="molecule type" value="Genomic_DNA"/>
</dbReference>
<dbReference type="Pfam" id="PF14498">
    <property type="entry name" value="Glyco_hyd_65N_2"/>
    <property type="match status" value="1"/>
</dbReference>
<dbReference type="Gene3D" id="2.70.98.50">
    <property type="entry name" value="putative glycoside hydrolase family protein from bacillus halodurans"/>
    <property type="match status" value="1"/>
</dbReference>
<dbReference type="Pfam" id="PF21307">
    <property type="entry name" value="Glyco_hydro_95_C"/>
    <property type="match status" value="1"/>
</dbReference>
<dbReference type="Gene3D" id="1.50.10.10">
    <property type="match status" value="1"/>
</dbReference>